<accession>A0A4C1SGA4</accession>
<comment type="caution">
    <text evidence="1">The sequence shown here is derived from an EMBL/GenBank/DDBJ whole genome shotgun (WGS) entry which is preliminary data.</text>
</comment>
<dbReference type="AlphaFoldDB" id="A0A4C1SGA4"/>
<keyword evidence="2" id="KW-1185">Reference proteome</keyword>
<dbReference type="Proteomes" id="UP000299102">
    <property type="component" value="Unassembled WGS sequence"/>
</dbReference>
<organism evidence="1 2">
    <name type="scientific">Eumeta variegata</name>
    <name type="common">Bagworm moth</name>
    <name type="synonym">Eumeta japonica</name>
    <dbReference type="NCBI Taxonomy" id="151549"/>
    <lineage>
        <taxon>Eukaryota</taxon>
        <taxon>Metazoa</taxon>
        <taxon>Ecdysozoa</taxon>
        <taxon>Arthropoda</taxon>
        <taxon>Hexapoda</taxon>
        <taxon>Insecta</taxon>
        <taxon>Pterygota</taxon>
        <taxon>Neoptera</taxon>
        <taxon>Endopterygota</taxon>
        <taxon>Lepidoptera</taxon>
        <taxon>Glossata</taxon>
        <taxon>Ditrysia</taxon>
        <taxon>Tineoidea</taxon>
        <taxon>Psychidae</taxon>
        <taxon>Oiketicinae</taxon>
        <taxon>Eumeta</taxon>
    </lineage>
</organism>
<gene>
    <name evidence="1" type="ORF">EVAR_956_1</name>
</gene>
<proteinExistence type="predicted"/>
<name>A0A4C1SGA4_EUMVA</name>
<sequence>MKNSLKNPTRGQSGDGFPNTAVANIGLTPREMHVRLCAAAVSLLLGRIGQWSGREIARSALSLAHPAQAERDNESCFFVRAAGVHRFIRRGLTVLEWKGRVPFTFSVSLLLGGLTMPEWKGRVLTRSHCERITFRRKLKIVYDFRHKKKLRPDDIRLDFGSIIYDSIDRNPKWEFHPIPKRMEAETHPTLL</sequence>
<evidence type="ECO:0000313" key="2">
    <source>
        <dbReference type="Proteomes" id="UP000299102"/>
    </source>
</evidence>
<evidence type="ECO:0000313" key="1">
    <source>
        <dbReference type="EMBL" id="GBP00397.1"/>
    </source>
</evidence>
<reference evidence="1 2" key="1">
    <citation type="journal article" date="2019" name="Commun. Biol.">
        <title>The bagworm genome reveals a unique fibroin gene that provides high tensile strength.</title>
        <authorList>
            <person name="Kono N."/>
            <person name="Nakamura H."/>
            <person name="Ohtoshi R."/>
            <person name="Tomita M."/>
            <person name="Numata K."/>
            <person name="Arakawa K."/>
        </authorList>
    </citation>
    <scope>NUCLEOTIDE SEQUENCE [LARGE SCALE GENOMIC DNA]</scope>
</reference>
<dbReference type="EMBL" id="BGZK01000005">
    <property type="protein sequence ID" value="GBP00397.1"/>
    <property type="molecule type" value="Genomic_DNA"/>
</dbReference>
<protein>
    <submittedName>
        <fullName evidence="1">Uncharacterized protein</fullName>
    </submittedName>
</protein>
<dbReference type="OrthoDB" id="1737200at2759"/>